<sequence>MWTLHKEYPIVRIVSGGGTVTLDTIDIDFRLDLYTLNTAQLSQEFEARNGIGTFGVKDFTCQVKMDRPILPDPVRGSFSGCIGSPKTTHLGPIDSQVSHNYYNEPNWVHIRFESYDGEKGVSFGTFEYKSQNWTKNGSGDQYF</sequence>
<accession>A0A0N9NEW2</accession>
<protein>
    <submittedName>
        <fullName evidence="1">Uncharacterized protein</fullName>
    </submittedName>
</protein>
<gene>
    <name evidence="1" type="ORF">ACH46_19415</name>
</gene>
<evidence type="ECO:0000313" key="1">
    <source>
        <dbReference type="EMBL" id="ALG86261.1"/>
    </source>
</evidence>
<organism evidence="1 2">
    <name type="scientific">Gordonia phthalatica</name>
    <dbReference type="NCBI Taxonomy" id="1136941"/>
    <lineage>
        <taxon>Bacteria</taxon>
        <taxon>Bacillati</taxon>
        <taxon>Actinomycetota</taxon>
        <taxon>Actinomycetes</taxon>
        <taxon>Mycobacteriales</taxon>
        <taxon>Gordoniaceae</taxon>
        <taxon>Gordonia</taxon>
    </lineage>
</organism>
<reference evidence="1 2" key="2">
    <citation type="journal article" date="2017" name="Int. J. Syst. Evol. Microbiol.">
        <title>Gordonia phthalatica sp. nov., a di-n-butyl phthalate-degrading bacterium isolated from activated sludge.</title>
        <authorList>
            <person name="Jin D."/>
            <person name="Kong X."/>
            <person name="Jia M."/>
            <person name="Yu X."/>
            <person name="Wang X."/>
            <person name="Zhuang X."/>
            <person name="Deng Y."/>
            <person name="Bai Z."/>
        </authorList>
    </citation>
    <scope>NUCLEOTIDE SEQUENCE [LARGE SCALE GENOMIC DNA]</scope>
    <source>
        <strain evidence="1 2">QH-11</strain>
    </source>
</reference>
<dbReference type="KEGG" id="goq:ACH46_19415"/>
<keyword evidence="2" id="KW-1185">Reference proteome</keyword>
<dbReference type="PATRIC" id="fig|1136941.3.peg.3974"/>
<dbReference type="Proteomes" id="UP000063789">
    <property type="component" value="Chromosome"/>
</dbReference>
<name>A0A0N9NEW2_9ACTN</name>
<reference evidence="2" key="1">
    <citation type="submission" date="2015-06" db="EMBL/GenBank/DDBJ databases">
        <title>Complete genome sequence and metabolic analysis of phthalate degradation pathway in Gordonia sp. QH-11.</title>
        <authorList>
            <person name="Jin D."/>
            <person name="Kong X."/>
            <person name="Bai Z."/>
        </authorList>
    </citation>
    <scope>NUCLEOTIDE SEQUENCE [LARGE SCALE GENOMIC DNA]</scope>
    <source>
        <strain evidence="2">QH-11</strain>
    </source>
</reference>
<proteinExistence type="predicted"/>
<evidence type="ECO:0000313" key="2">
    <source>
        <dbReference type="Proteomes" id="UP000063789"/>
    </source>
</evidence>
<dbReference type="AlphaFoldDB" id="A0A0N9NEW2"/>
<dbReference type="EMBL" id="CP011853">
    <property type="protein sequence ID" value="ALG86261.1"/>
    <property type="molecule type" value="Genomic_DNA"/>
</dbReference>